<keyword evidence="3" id="KW-1185">Reference proteome</keyword>
<evidence type="ECO:0000313" key="3">
    <source>
        <dbReference type="Proteomes" id="UP000193067"/>
    </source>
</evidence>
<feature type="region of interest" description="Disordered" evidence="1">
    <location>
        <begin position="1"/>
        <end position="29"/>
    </location>
</feature>
<evidence type="ECO:0000313" key="2">
    <source>
        <dbReference type="EMBL" id="OSD06273.1"/>
    </source>
</evidence>
<reference evidence="2 3" key="1">
    <citation type="journal article" date="2015" name="Biotechnol. Biofuels">
        <title>Enhanced degradation of softwood versus hardwood by the white-rot fungus Pycnoporus coccineus.</title>
        <authorList>
            <person name="Couturier M."/>
            <person name="Navarro D."/>
            <person name="Chevret D."/>
            <person name="Henrissat B."/>
            <person name="Piumi F."/>
            <person name="Ruiz-Duenas F.J."/>
            <person name="Martinez A.T."/>
            <person name="Grigoriev I.V."/>
            <person name="Riley R."/>
            <person name="Lipzen A."/>
            <person name="Berrin J.G."/>
            <person name="Master E.R."/>
            <person name="Rosso M.N."/>
        </authorList>
    </citation>
    <scope>NUCLEOTIDE SEQUENCE [LARGE SCALE GENOMIC DNA]</scope>
    <source>
        <strain evidence="2 3">BRFM310</strain>
    </source>
</reference>
<organism evidence="2 3">
    <name type="scientific">Trametes coccinea (strain BRFM310)</name>
    <name type="common">Pycnoporus coccineus</name>
    <dbReference type="NCBI Taxonomy" id="1353009"/>
    <lineage>
        <taxon>Eukaryota</taxon>
        <taxon>Fungi</taxon>
        <taxon>Dikarya</taxon>
        <taxon>Basidiomycota</taxon>
        <taxon>Agaricomycotina</taxon>
        <taxon>Agaricomycetes</taxon>
        <taxon>Polyporales</taxon>
        <taxon>Polyporaceae</taxon>
        <taxon>Trametes</taxon>
    </lineage>
</organism>
<dbReference type="Proteomes" id="UP000193067">
    <property type="component" value="Unassembled WGS sequence"/>
</dbReference>
<dbReference type="AlphaFoldDB" id="A0A1Y2J033"/>
<feature type="region of interest" description="Disordered" evidence="1">
    <location>
        <begin position="78"/>
        <end position="100"/>
    </location>
</feature>
<dbReference type="EMBL" id="KZ084090">
    <property type="protein sequence ID" value="OSD06273.1"/>
    <property type="molecule type" value="Genomic_DNA"/>
</dbReference>
<accession>A0A1Y2J033</accession>
<sequence length="242" mass="27301">MPRDKSSRGISRHVRVAGPAHHPSAAARPGARNILKVIRERRLGLRDIEADQRKLEQEYQDLIRGLGSHTLSALADMRGETPPPAMEQDAQDFLNPSDQDEHDWEDVEEESTEEAIEMAIHDIMAAYGGVCYRRDGCSWRQRIETMEKNWSPLLPQLTNVFMTWRYPPSESVPVDIDPEYSFDIDIIAIYRLQTSVTITRGADKSAVIALARHGYLGNSPVNPSLAISFKTLELFSPEAHHS</sequence>
<evidence type="ECO:0000256" key="1">
    <source>
        <dbReference type="SAM" id="MobiDB-lite"/>
    </source>
</evidence>
<dbReference type="OrthoDB" id="2801766at2759"/>
<name>A0A1Y2J033_TRAC3</name>
<proteinExistence type="predicted"/>
<gene>
    <name evidence="2" type="ORF">PYCCODRAFT_1464243</name>
</gene>
<protein>
    <submittedName>
        <fullName evidence="2">Uncharacterized protein</fullName>
    </submittedName>
</protein>